<dbReference type="SMART" id="SM00382">
    <property type="entry name" value="AAA"/>
    <property type="match status" value="2"/>
</dbReference>
<keyword evidence="2 11" id="KW-0677">Repeat</keyword>
<dbReference type="EMBL" id="CP000527">
    <property type="protein sequence ID" value="ABM28213.1"/>
    <property type="molecule type" value="Genomic_DNA"/>
</dbReference>
<evidence type="ECO:0000256" key="7">
    <source>
        <dbReference type="ARBA" id="ARBA00023125"/>
    </source>
</evidence>
<dbReference type="PROSITE" id="PS50893">
    <property type="entry name" value="ABC_TRANSPORTER_2"/>
    <property type="match status" value="2"/>
</dbReference>
<evidence type="ECO:0000256" key="4">
    <source>
        <dbReference type="ARBA" id="ARBA00022763"/>
    </source>
</evidence>
<dbReference type="InterPro" id="IPR032524">
    <property type="entry name" value="ABC_tran_C"/>
</dbReference>
<dbReference type="Pfam" id="PF16326">
    <property type="entry name" value="ABC_tran_CTD"/>
    <property type="match status" value="1"/>
</dbReference>
<evidence type="ECO:0000313" key="15">
    <source>
        <dbReference type="Proteomes" id="UP000009173"/>
    </source>
</evidence>
<evidence type="ECO:0000256" key="12">
    <source>
        <dbReference type="SAM" id="MobiDB-lite"/>
    </source>
</evidence>
<dbReference type="Pfam" id="PF00005">
    <property type="entry name" value="ABC_tran"/>
    <property type="match status" value="2"/>
</dbReference>
<dbReference type="GO" id="GO:0005737">
    <property type="term" value="C:cytoplasm"/>
    <property type="evidence" value="ECO:0007669"/>
    <property type="project" value="UniProtKB-SubCell"/>
</dbReference>
<feature type="coiled-coil region" evidence="11">
    <location>
        <begin position="564"/>
        <end position="632"/>
    </location>
</feature>
<keyword evidence="6 11" id="KW-0067">ATP-binding</keyword>
<keyword evidence="5 11" id="KW-0378">Hydrolase</keyword>
<dbReference type="EC" id="3.6.1.-" evidence="11"/>
<keyword evidence="1 11" id="KW-0963">Cytoplasm</keyword>
<comment type="subcellular location">
    <subcellularLocation>
        <location evidence="11">Cytoplasm</location>
    </subcellularLocation>
    <text evidence="11">Associates with ribosomes.</text>
</comment>
<dbReference type="AlphaFoldDB" id="A0A0H3A7A2"/>
<evidence type="ECO:0000256" key="8">
    <source>
        <dbReference type="ARBA" id="ARBA00023204"/>
    </source>
</evidence>
<dbReference type="GO" id="GO:0043022">
    <property type="term" value="F:ribosome binding"/>
    <property type="evidence" value="ECO:0007669"/>
    <property type="project" value="UniProtKB-UniRule"/>
</dbReference>
<dbReference type="GO" id="GO:0006281">
    <property type="term" value="P:DNA repair"/>
    <property type="evidence" value="ECO:0007669"/>
    <property type="project" value="UniProtKB-KW"/>
</dbReference>
<dbReference type="RefSeq" id="WP_011792126.1">
    <property type="nucleotide sequence ID" value="NC_008751.1"/>
</dbReference>
<keyword evidence="11" id="KW-0175">Coiled coil</keyword>
<keyword evidence="3 11" id="KW-0547">Nucleotide-binding</keyword>
<evidence type="ECO:0000256" key="11">
    <source>
        <dbReference type="HAMAP-Rule" id="MF_00848"/>
    </source>
</evidence>
<reference evidence="15" key="1">
    <citation type="journal article" date="2009" name="Environ. Microbiol.">
        <title>Contribution of mobile genetic elements to Desulfovibrio vulgaris genome plasticity.</title>
        <authorList>
            <person name="Walker C.B."/>
            <person name="Stolyar S."/>
            <person name="Chivian D."/>
            <person name="Pinel N."/>
            <person name="Gabster J.A."/>
            <person name="Dehal P.S."/>
            <person name="He Z."/>
            <person name="Yang Z.K."/>
            <person name="Yen H.C."/>
            <person name="Zhou J."/>
            <person name="Wall J.D."/>
            <person name="Hazen T.C."/>
            <person name="Arkin A.P."/>
            <person name="Stahl D.A."/>
        </authorList>
    </citation>
    <scope>NUCLEOTIDE SEQUENCE [LARGE SCALE GENOMIC DNA]</scope>
    <source>
        <strain evidence="15">DP4</strain>
    </source>
</reference>
<feature type="region of interest" description="Disordered" evidence="12">
    <location>
        <begin position="525"/>
        <end position="545"/>
    </location>
</feature>
<name>A0A0H3A7A2_NITV4</name>
<evidence type="ECO:0000256" key="5">
    <source>
        <dbReference type="ARBA" id="ARBA00022801"/>
    </source>
</evidence>
<dbReference type="InterPro" id="IPR003593">
    <property type="entry name" value="AAA+_ATPase"/>
</dbReference>
<dbReference type="CDD" id="cd03221">
    <property type="entry name" value="ABCF_EF-3"/>
    <property type="match status" value="2"/>
</dbReference>
<keyword evidence="7 11" id="KW-0238">DNA-binding</keyword>
<dbReference type="GO" id="GO:0016887">
    <property type="term" value="F:ATP hydrolysis activity"/>
    <property type="evidence" value="ECO:0007669"/>
    <property type="project" value="UniProtKB-UniRule"/>
</dbReference>
<organism evidence="14 15">
    <name type="scientific">Nitratidesulfovibrio vulgaris (strain DP4)</name>
    <name type="common">Desulfovibrio vulgaris</name>
    <dbReference type="NCBI Taxonomy" id="391774"/>
    <lineage>
        <taxon>Bacteria</taxon>
        <taxon>Pseudomonadati</taxon>
        <taxon>Thermodesulfobacteriota</taxon>
        <taxon>Desulfovibrionia</taxon>
        <taxon>Desulfovibrionales</taxon>
        <taxon>Desulfovibrionaceae</taxon>
        <taxon>Nitratidesulfovibrio</taxon>
    </lineage>
</organism>
<feature type="domain" description="ABC transporter" evidence="13">
    <location>
        <begin position="313"/>
        <end position="531"/>
    </location>
</feature>
<dbReference type="Pfam" id="PF12848">
    <property type="entry name" value="ABC_tran_Xtn"/>
    <property type="match status" value="1"/>
</dbReference>
<dbReference type="PANTHER" id="PTHR42855">
    <property type="entry name" value="ABC TRANSPORTER ATP-BINDING SUBUNIT"/>
    <property type="match status" value="1"/>
</dbReference>
<feature type="domain" description="ABC transporter" evidence="13">
    <location>
        <begin position="4"/>
        <end position="246"/>
    </location>
</feature>
<evidence type="ECO:0000313" key="14">
    <source>
        <dbReference type="EMBL" id="ABM28213.1"/>
    </source>
</evidence>
<evidence type="ECO:0000256" key="9">
    <source>
        <dbReference type="ARBA" id="ARBA00049360"/>
    </source>
</evidence>
<dbReference type="PANTHER" id="PTHR42855:SF1">
    <property type="entry name" value="ABC TRANSPORTER DOMAIN-CONTAINING PROTEIN"/>
    <property type="match status" value="1"/>
</dbReference>
<dbReference type="FunFam" id="3.40.50.300:FF:000011">
    <property type="entry name" value="Putative ABC transporter ATP-binding component"/>
    <property type="match status" value="1"/>
</dbReference>
<comment type="catalytic activity">
    <reaction evidence="9 11">
        <text>ATP + H2O = ADP + phosphate + H(+)</text>
        <dbReference type="Rhea" id="RHEA:13065"/>
        <dbReference type="ChEBI" id="CHEBI:15377"/>
        <dbReference type="ChEBI" id="CHEBI:15378"/>
        <dbReference type="ChEBI" id="CHEBI:30616"/>
        <dbReference type="ChEBI" id="CHEBI:43474"/>
        <dbReference type="ChEBI" id="CHEBI:456216"/>
    </reaction>
</comment>
<feature type="compositionally biased region" description="Basic and acidic residues" evidence="12">
    <location>
        <begin position="525"/>
        <end position="536"/>
    </location>
</feature>
<evidence type="ECO:0000256" key="1">
    <source>
        <dbReference type="ARBA" id="ARBA00022490"/>
    </source>
</evidence>
<accession>A0A0H3A7A2</accession>
<dbReference type="KEGG" id="dvl:Dvul_1193"/>
<keyword evidence="8 11" id="KW-0234">DNA repair</keyword>
<dbReference type="InterPro" id="IPR017871">
    <property type="entry name" value="ABC_transporter-like_CS"/>
</dbReference>
<feature type="binding site" evidence="11">
    <location>
        <begin position="36"/>
        <end position="43"/>
    </location>
    <ligand>
        <name>ATP</name>
        <dbReference type="ChEBI" id="CHEBI:30616"/>
        <label>1</label>
    </ligand>
</feature>
<dbReference type="GO" id="GO:0003677">
    <property type="term" value="F:DNA binding"/>
    <property type="evidence" value="ECO:0007669"/>
    <property type="project" value="UniProtKB-UniRule"/>
</dbReference>
<keyword evidence="4 11" id="KW-0227">DNA damage</keyword>
<sequence length="641" mass="72062">MALLSLQNITLNLGGRPLLDGATLHVEAGERLCLVGRNGAGKSTLLRLMAGDLRPDAGEVVRAQGTRFGHMPQDVPAHLSGSVYEVVAEGMGPDGVALAAYHRLETGHADSDTLDAARHHLDTGNGWERHGDMMTVLNHLHLDPDARFEELSGGLKRRALLARALVSSSDVLLDEPTNHLDIEAISWLEDFLQRRARTLVFVTHDRTFLRHLATRIVELDRGQLFAYDCGYDAYLERREERLENETRQNALFDKKLAQEEAWIRQGVKARRTRNMGRVRALQALRSERAERRERMGTAAMRVHEAERSGKLVIEATGVTFAHGDSEPVLRDVDVCIQRGDRVGLIGPNGAGKTTLLRILLGDLEPQQGRVRHGTRLEVAYFDQMREALDIDANAMDNVANGNDRVTVNGVNRHVAGYLREFLFDDDRMRIAVRHLSGGERNRLLLARLFLRPSNVLVLDEPTNDLDVETLELLEELLTDYSGTVLLVSHDRTFLDNVVTSTIALEGQGIVREYIGGYEDWLRQRDEPQRPAREARDVATATQPAERRAVDTRPRKLTFKEQRELAEARDELEQLPARLEALETEQAVLERRLADPASFGSDMSALTEAGERLASLEEQQLTLLERWEELEARIAELEMCRS</sequence>
<dbReference type="PROSITE" id="PS00211">
    <property type="entry name" value="ABC_TRANSPORTER_1"/>
    <property type="match status" value="1"/>
</dbReference>
<dbReference type="HOGENOM" id="CLU_000604_36_0_7"/>
<evidence type="ECO:0000259" key="13">
    <source>
        <dbReference type="PROSITE" id="PS50893"/>
    </source>
</evidence>
<feature type="binding site" evidence="11">
    <location>
        <begin position="346"/>
        <end position="353"/>
    </location>
    <ligand>
        <name>ATP</name>
        <dbReference type="ChEBI" id="CHEBI:30616"/>
        <label>2</label>
    </ligand>
</feature>
<comment type="function">
    <text evidence="11">Probably plays a role in ribosome assembly or function. May be involved in resolution of branched DNA intermediates that result from template switching in postreplication gaps. Binds DNA and has ATPase activity.</text>
</comment>
<gene>
    <name evidence="11" type="primary">uup</name>
    <name evidence="14" type="ordered locus">Dvul_1193</name>
</gene>
<dbReference type="InterPro" id="IPR037118">
    <property type="entry name" value="Val-tRNA_synth_C_sf"/>
</dbReference>
<dbReference type="InterPro" id="IPR032781">
    <property type="entry name" value="ABC_tran_Xtn"/>
</dbReference>
<dbReference type="Proteomes" id="UP000009173">
    <property type="component" value="Chromosome"/>
</dbReference>
<dbReference type="Gene3D" id="1.10.287.380">
    <property type="entry name" value="Valyl-tRNA synthetase, C-terminal domain"/>
    <property type="match status" value="1"/>
</dbReference>
<dbReference type="SUPFAM" id="SSF52540">
    <property type="entry name" value="P-loop containing nucleoside triphosphate hydrolases"/>
    <property type="match status" value="2"/>
</dbReference>
<dbReference type="InterPro" id="IPR043686">
    <property type="entry name" value="Uup"/>
</dbReference>
<dbReference type="HAMAP" id="MF_00848">
    <property type="entry name" value="Uup"/>
    <property type="match status" value="1"/>
</dbReference>
<dbReference type="InterPro" id="IPR003439">
    <property type="entry name" value="ABC_transporter-like_ATP-bd"/>
</dbReference>
<dbReference type="InterPro" id="IPR027417">
    <property type="entry name" value="P-loop_NTPase"/>
</dbReference>
<evidence type="ECO:0000256" key="3">
    <source>
        <dbReference type="ARBA" id="ARBA00022741"/>
    </source>
</evidence>
<dbReference type="Gene3D" id="3.40.50.300">
    <property type="entry name" value="P-loop containing nucleotide triphosphate hydrolases"/>
    <property type="match status" value="2"/>
</dbReference>
<evidence type="ECO:0000256" key="6">
    <source>
        <dbReference type="ARBA" id="ARBA00022840"/>
    </source>
</evidence>
<proteinExistence type="inferred from homology"/>
<comment type="similarity">
    <text evidence="10 11">Belongs to the ABC transporter superfamily. ABCF family. Uup subfamily.</text>
</comment>
<evidence type="ECO:0000256" key="10">
    <source>
        <dbReference type="ARBA" id="ARBA00061478"/>
    </source>
</evidence>
<dbReference type="GO" id="GO:0005524">
    <property type="term" value="F:ATP binding"/>
    <property type="evidence" value="ECO:0007669"/>
    <property type="project" value="UniProtKB-UniRule"/>
</dbReference>
<evidence type="ECO:0000256" key="2">
    <source>
        <dbReference type="ARBA" id="ARBA00022737"/>
    </source>
</evidence>
<dbReference type="InterPro" id="IPR051309">
    <property type="entry name" value="ABCF_ATPase"/>
</dbReference>
<protein>
    <recommendedName>
        <fullName evidence="11">ATP-binding protein Uup</fullName>
        <ecNumber evidence="11">3.6.1.-</ecNumber>
    </recommendedName>
</protein>
<dbReference type="FunFam" id="3.40.50.300:FF:000309">
    <property type="entry name" value="ABC transporter ATP-binding protein"/>
    <property type="match status" value="1"/>
</dbReference>